<dbReference type="InterPro" id="IPR035513">
    <property type="entry name" value="Invertase/methylesterase_inhib"/>
</dbReference>
<dbReference type="InterPro" id="IPR033131">
    <property type="entry name" value="Pectinesterase_Asp_AS"/>
</dbReference>
<evidence type="ECO:0000256" key="8">
    <source>
        <dbReference type="PROSITE-ProRule" id="PRU10040"/>
    </source>
</evidence>
<feature type="domain" description="Pectinesterase inhibitor" evidence="10">
    <location>
        <begin position="34"/>
        <end position="185"/>
    </location>
</feature>
<reference evidence="11 14" key="2">
    <citation type="submission" date="2020-01" db="EMBL/GenBank/DDBJ databases">
        <title>Genome sequence of Arachis hypogaea, cultivar Shitouqi.</title>
        <authorList>
            <person name="Zhuang W."/>
            <person name="Chen H."/>
            <person name="Varshney R."/>
            <person name="Wang D."/>
            <person name="Ming R."/>
        </authorList>
    </citation>
    <scope>NUCLEOTIDE SEQUENCE [LARGE SCALE GENOMIC DNA]</scope>
    <source>
        <tissue evidence="11">Young leaf</tissue>
    </source>
</reference>
<evidence type="ECO:0000313" key="12">
    <source>
        <dbReference type="EMBL" id="RYQ87043.1"/>
    </source>
</evidence>
<dbReference type="GO" id="GO:0030599">
    <property type="term" value="F:pectinesterase activity"/>
    <property type="evidence" value="ECO:0007669"/>
    <property type="project" value="UniProtKB-UniRule"/>
</dbReference>
<dbReference type="InterPro" id="IPR006501">
    <property type="entry name" value="Pectinesterase_inhib_dom"/>
</dbReference>
<evidence type="ECO:0000313" key="11">
    <source>
        <dbReference type="EMBL" id="QHN75451.1"/>
    </source>
</evidence>
<protein>
    <recommendedName>
        <fullName evidence="9">Pectinesterase</fullName>
        <ecNumber evidence="9">3.1.1.11</ecNumber>
    </recommendedName>
</protein>
<dbReference type="InterPro" id="IPR000070">
    <property type="entry name" value="Pectinesterase_cat"/>
</dbReference>
<evidence type="ECO:0000256" key="1">
    <source>
        <dbReference type="ARBA" id="ARBA00004191"/>
    </source>
</evidence>
<proteinExistence type="inferred from homology"/>
<dbReference type="InterPro" id="IPR012334">
    <property type="entry name" value="Pectin_lyas_fold"/>
</dbReference>
<reference evidence="12 13" key="1">
    <citation type="submission" date="2019-01" db="EMBL/GenBank/DDBJ databases">
        <title>Sequencing of cultivated peanut Arachis hypogaea provides insights into genome evolution and oil improvement.</title>
        <authorList>
            <person name="Chen X."/>
        </authorList>
    </citation>
    <scope>NUCLEOTIDE SEQUENCE [LARGE SCALE GENOMIC DNA]</scope>
    <source>
        <strain evidence="13">cv. Fuhuasheng</strain>
        <strain evidence="12">GDAAS-fuhuasheng2018</strain>
        <tissue evidence="12">Leaves</tissue>
    </source>
</reference>
<organism evidence="12 13">
    <name type="scientific">Arachis hypogaea</name>
    <name type="common">Peanut</name>
    <dbReference type="NCBI Taxonomy" id="3818"/>
    <lineage>
        <taxon>Eukaryota</taxon>
        <taxon>Viridiplantae</taxon>
        <taxon>Streptophyta</taxon>
        <taxon>Embryophyta</taxon>
        <taxon>Tracheophyta</taxon>
        <taxon>Spermatophyta</taxon>
        <taxon>Magnoliopsida</taxon>
        <taxon>eudicotyledons</taxon>
        <taxon>Gunneridae</taxon>
        <taxon>Pentapetalae</taxon>
        <taxon>rosids</taxon>
        <taxon>fabids</taxon>
        <taxon>Fabales</taxon>
        <taxon>Fabaceae</taxon>
        <taxon>Papilionoideae</taxon>
        <taxon>50 kb inversion clade</taxon>
        <taxon>dalbergioids sensu lato</taxon>
        <taxon>Dalbergieae</taxon>
        <taxon>Pterocarpus clade</taxon>
        <taxon>Arachis</taxon>
    </lineage>
</organism>
<dbReference type="PANTHER" id="PTHR31707">
    <property type="entry name" value="PECTINESTERASE"/>
    <property type="match status" value="1"/>
</dbReference>
<comment type="similarity">
    <text evidence="3">In the N-terminal section; belongs to the PMEI family.</text>
</comment>
<dbReference type="EMBL" id="SDMP01000019">
    <property type="protein sequence ID" value="RYQ87043.1"/>
    <property type="molecule type" value="Genomic_DNA"/>
</dbReference>
<evidence type="ECO:0000256" key="6">
    <source>
        <dbReference type="ARBA" id="ARBA00022801"/>
    </source>
</evidence>
<dbReference type="InterPro" id="IPR011050">
    <property type="entry name" value="Pectin_lyase_fold/virulence"/>
</dbReference>
<keyword evidence="6 9" id="KW-0378">Hydrolase</keyword>
<dbReference type="SUPFAM" id="SSF101148">
    <property type="entry name" value="Plant invertase/pectin methylesterase inhibitor"/>
    <property type="match status" value="1"/>
</dbReference>
<keyword evidence="5" id="KW-0964">Secreted</keyword>
<dbReference type="SMART" id="SM00856">
    <property type="entry name" value="PMEI"/>
    <property type="match status" value="1"/>
</dbReference>
<dbReference type="GO" id="GO:0004857">
    <property type="term" value="F:enzyme inhibitor activity"/>
    <property type="evidence" value="ECO:0007669"/>
    <property type="project" value="InterPro"/>
</dbReference>
<dbReference type="EC" id="3.1.1.11" evidence="9"/>
<dbReference type="PROSITE" id="PS00503">
    <property type="entry name" value="PECTINESTERASE_2"/>
    <property type="match status" value="1"/>
</dbReference>
<evidence type="ECO:0000313" key="13">
    <source>
        <dbReference type="Proteomes" id="UP000289738"/>
    </source>
</evidence>
<evidence type="ECO:0000256" key="4">
    <source>
        <dbReference type="ARBA" id="ARBA00007786"/>
    </source>
</evidence>
<comment type="pathway">
    <text evidence="2 9">Glycan metabolism; pectin degradation; 2-dehydro-3-deoxy-D-gluconate from pectin: step 1/5.</text>
</comment>
<name>A0A444XC27_ARAHY</name>
<dbReference type="STRING" id="3818.A0A444XC27"/>
<dbReference type="GO" id="GO:0045490">
    <property type="term" value="P:pectin catabolic process"/>
    <property type="evidence" value="ECO:0007669"/>
    <property type="project" value="UniProtKB-UniRule"/>
</dbReference>
<sequence>MRRTMVIVRLLLLVSSLVLSASRRVPSSSSSSSHSSGNIDWWCNLTPHPGTCKYYLGQSNQQHTTIMKHKTELRRMLVQSALEEATMMQKEAHGLDQNLIKTKNHEAVHGDCLKLYDDTIFHLKRTLECLNNNNCSAVDAQTWLSTALTNIQTCQTGAQELSVQDFKVPSKNTNVTEMVRNSLAINLDFVKMMKQQPHANRTLPEAEEQETEEDFPSWFSGHERKLLQSGSSAIKAHVVVAKDGSGNFKTVQEALNAAAKRTVKTSRFVIYVTKGVYKENIEVEKNNDNVMLFGDGMRNTIITGSRSSQDGYTTYSSATAGIDGLHFIARDITFQNTAGPRKGQAVALRSASDLSVFYKCGIVGYQDTLMAHAQRQFYRQCYIYGTVDFIFGNAAVVFQNCHIFARKPLDGQANTITAQGRGDPFQNTGISIHKSVIKAAPDLVPVLDKVQTFLGRPWQQNARVVVMRTYLDSLISPLGWDEWNGSDFAKDTLYFGEYENSGPASDTSKRVKWPGFHVISNPKEASQFTVTSLLAGRTWLPTTSVPFSSGL</sequence>
<dbReference type="Gene3D" id="1.20.140.40">
    <property type="entry name" value="Invertase/pectin methylesterase inhibitor family protein"/>
    <property type="match status" value="1"/>
</dbReference>
<keyword evidence="7 9" id="KW-0063">Aspartyl esterase</keyword>
<comment type="similarity">
    <text evidence="4">In the C-terminal section; belongs to the pectinesterase family.</text>
</comment>
<dbReference type="Proteomes" id="UP000289738">
    <property type="component" value="Chromosome B09"/>
</dbReference>
<dbReference type="GO" id="GO:0042545">
    <property type="term" value="P:cell wall modification"/>
    <property type="evidence" value="ECO:0007669"/>
    <property type="project" value="UniProtKB-UniRule"/>
</dbReference>
<accession>A0A444XC27</accession>
<dbReference type="SUPFAM" id="SSF51126">
    <property type="entry name" value="Pectin lyase-like"/>
    <property type="match status" value="1"/>
</dbReference>
<evidence type="ECO:0000256" key="2">
    <source>
        <dbReference type="ARBA" id="ARBA00005184"/>
    </source>
</evidence>
<evidence type="ECO:0000256" key="5">
    <source>
        <dbReference type="ARBA" id="ARBA00022512"/>
    </source>
</evidence>
<dbReference type="EMBL" id="CP031001">
    <property type="protein sequence ID" value="QHN75451.1"/>
    <property type="molecule type" value="Genomic_DNA"/>
</dbReference>
<feature type="active site" evidence="8">
    <location>
        <position position="388"/>
    </location>
</feature>
<dbReference type="Gene3D" id="2.160.20.10">
    <property type="entry name" value="Single-stranded right-handed beta-helix, Pectin lyase-like"/>
    <property type="match status" value="1"/>
</dbReference>
<dbReference type="AlphaFoldDB" id="A0A444XC27"/>
<dbReference type="Proteomes" id="UP000464620">
    <property type="component" value="Chromosome B09"/>
</dbReference>
<evidence type="ECO:0000313" key="14">
    <source>
        <dbReference type="Proteomes" id="UP000464620"/>
    </source>
</evidence>
<keyword evidence="5" id="KW-0134">Cell wall</keyword>
<dbReference type="FunFam" id="2.160.20.10:FF:000001">
    <property type="entry name" value="Pectinesterase"/>
    <property type="match status" value="1"/>
</dbReference>
<evidence type="ECO:0000259" key="10">
    <source>
        <dbReference type="SMART" id="SM00856"/>
    </source>
</evidence>
<keyword evidence="9" id="KW-0732">Signal</keyword>
<gene>
    <name evidence="12" type="ORF">Ahy_B09g094529</name>
    <name evidence="11" type="ORF">DS421_19g635420</name>
</gene>
<dbReference type="Pfam" id="PF04043">
    <property type="entry name" value="PMEI"/>
    <property type="match status" value="1"/>
</dbReference>
<comment type="subcellular location">
    <subcellularLocation>
        <location evidence="1">Secreted</location>
        <location evidence="1">Cell wall</location>
    </subcellularLocation>
</comment>
<feature type="chain" id="PRO_5034139429" description="Pectinesterase" evidence="9">
    <location>
        <begin position="21"/>
        <end position="551"/>
    </location>
</feature>
<dbReference type="Pfam" id="PF01095">
    <property type="entry name" value="Pectinesterase"/>
    <property type="match status" value="1"/>
</dbReference>
<dbReference type="CDD" id="cd15798">
    <property type="entry name" value="PMEI-like_3"/>
    <property type="match status" value="1"/>
</dbReference>
<keyword evidence="13" id="KW-1185">Reference proteome</keyword>
<dbReference type="UniPathway" id="UPA00545">
    <property type="reaction ID" value="UER00823"/>
</dbReference>
<evidence type="ECO:0000256" key="7">
    <source>
        <dbReference type="ARBA" id="ARBA00023085"/>
    </source>
</evidence>
<evidence type="ECO:0000256" key="3">
    <source>
        <dbReference type="ARBA" id="ARBA00006027"/>
    </source>
</evidence>
<evidence type="ECO:0000256" key="9">
    <source>
        <dbReference type="RuleBase" id="RU000589"/>
    </source>
</evidence>
<feature type="signal peptide" evidence="9">
    <location>
        <begin position="1"/>
        <end position="20"/>
    </location>
</feature>
<comment type="catalytic activity">
    <reaction evidence="9">
        <text>[(1-&gt;4)-alpha-D-galacturonosyl methyl ester](n) + n H2O = [(1-&gt;4)-alpha-D-galacturonosyl](n) + n methanol + n H(+)</text>
        <dbReference type="Rhea" id="RHEA:22380"/>
        <dbReference type="Rhea" id="RHEA-COMP:14570"/>
        <dbReference type="Rhea" id="RHEA-COMP:14573"/>
        <dbReference type="ChEBI" id="CHEBI:15377"/>
        <dbReference type="ChEBI" id="CHEBI:15378"/>
        <dbReference type="ChEBI" id="CHEBI:17790"/>
        <dbReference type="ChEBI" id="CHEBI:140522"/>
        <dbReference type="ChEBI" id="CHEBI:140523"/>
        <dbReference type="EC" id="3.1.1.11"/>
    </reaction>
</comment>
<dbReference type="NCBIfam" id="TIGR01614">
    <property type="entry name" value="PME_inhib"/>
    <property type="match status" value="1"/>
</dbReference>